<protein>
    <submittedName>
        <fullName evidence="2">Uncharacterized protein</fullName>
    </submittedName>
</protein>
<feature type="region of interest" description="Disordered" evidence="1">
    <location>
        <begin position="154"/>
        <end position="189"/>
    </location>
</feature>
<accession>A0A6G1ED01</accession>
<organism evidence="2 3">
    <name type="scientific">Oryza meyeriana var. granulata</name>
    <dbReference type="NCBI Taxonomy" id="110450"/>
    <lineage>
        <taxon>Eukaryota</taxon>
        <taxon>Viridiplantae</taxon>
        <taxon>Streptophyta</taxon>
        <taxon>Embryophyta</taxon>
        <taxon>Tracheophyta</taxon>
        <taxon>Spermatophyta</taxon>
        <taxon>Magnoliopsida</taxon>
        <taxon>Liliopsida</taxon>
        <taxon>Poales</taxon>
        <taxon>Poaceae</taxon>
        <taxon>BOP clade</taxon>
        <taxon>Oryzoideae</taxon>
        <taxon>Oryzeae</taxon>
        <taxon>Oryzinae</taxon>
        <taxon>Oryza</taxon>
        <taxon>Oryza meyeriana</taxon>
    </lineage>
</organism>
<evidence type="ECO:0000313" key="3">
    <source>
        <dbReference type="Proteomes" id="UP000479710"/>
    </source>
</evidence>
<dbReference type="EMBL" id="SPHZ02000004">
    <property type="protein sequence ID" value="KAF0922324.1"/>
    <property type="molecule type" value="Genomic_DNA"/>
</dbReference>
<keyword evidence="3" id="KW-1185">Reference proteome</keyword>
<evidence type="ECO:0000313" key="2">
    <source>
        <dbReference type="EMBL" id="KAF0922324.1"/>
    </source>
</evidence>
<gene>
    <name evidence="2" type="ORF">E2562_031816</name>
</gene>
<dbReference type="AlphaFoldDB" id="A0A6G1ED01"/>
<sequence length="189" mass="21742">MAEMFHFFPTREDGLVRSLDRYLALVHDELFRARARITMLDGHIKLMGNMGFFNRNIIYGENTMLAPAESLPHPAGLYERGVQRPRMQVGFCRNRRTVTPTHVRNTEEHSNPELKHALSAHEIHSMKSLVDKALRVEETEKELHEDHKCKWVAKKVASSSSTRPRVVQPSGTRFAPLPPPRLQYNAPRP</sequence>
<dbReference type="Proteomes" id="UP000479710">
    <property type="component" value="Unassembled WGS sequence"/>
</dbReference>
<name>A0A6G1ED01_9ORYZ</name>
<evidence type="ECO:0000256" key="1">
    <source>
        <dbReference type="SAM" id="MobiDB-lite"/>
    </source>
</evidence>
<reference evidence="2 3" key="1">
    <citation type="submission" date="2019-11" db="EMBL/GenBank/DDBJ databases">
        <title>Whole genome sequence of Oryza granulata.</title>
        <authorList>
            <person name="Li W."/>
        </authorList>
    </citation>
    <scope>NUCLEOTIDE SEQUENCE [LARGE SCALE GENOMIC DNA]</scope>
    <source>
        <strain evidence="3">cv. Menghai</strain>
        <tissue evidence="2">Leaf</tissue>
    </source>
</reference>
<comment type="caution">
    <text evidence="2">The sequence shown here is derived from an EMBL/GenBank/DDBJ whole genome shotgun (WGS) entry which is preliminary data.</text>
</comment>
<proteinExistence type="predicted"/>